<proteinExistence type="predicted"/>
<dbReference type="InterPro" id="IPR044974">
    <property type="entry name" value="Disease_R_plants"/>
</dbReference>
<evidence type="ECO:0000256" key="2">
    <source>
        <dbReference type="ARBA" id="ARBA00022614"/>
    </source>
</evidence>
<organism evidence="9">
    <name type="scientific">Fagus sylvatica</name>
    <name type="common">Beechnut</name>
    <dbReference type="NCBI Taxonomy" id="28930"/>
    <lineage>
        <taxon>Eukaryota</taxon>
        <taxon>Viridiplantae</taxon>
        <taxon>Streptophyta</taxon>
        <taxon>Embryophyta</taxon>
        <taxon>Tracheophyta</taxon>
        <taxon>Spermatophyta</taxon>
        <taxon>Magnoliopsida</taxon>
        <taxon>eudicotyledons</taxon>
        <taxon>Gunneridae</taxon>
        <taxon>Pentapetalae</taxon>
        <taxon>rosids</taxon>
        <taxon>fabids</taxon>
        <taxon>Fagales</taxon>
        <taxon>Fagaceae</taxon>
        <taxon>Fagus</taxon>
    </lineage>
</organism>
<gene>
    <name evidence="9" type="ORF">FSB_LOCUS16328</name>
</gene>
<accession>A0A2N9FC14</accession>
<evidence type="ECO:0000256" key="5">
    <source>
        <dbReference type="ARBA" id="ARBA00047304"/>
    </source>
</evidence>
<feature type="domain" description="C-JID" evidence="8">
    <location>
        <begin position="577"/>
        <end position="668"/>
    </location>
</feature>
<evidence type="ECO:0000256" key="4">
    <source>
        <dbReference type="ARBA" id="ARBA00023027"/>
    </source>
</evidence>
<keyword evidence="4" id="KW-0520">NAD</keyword>
<feature type="compositionally biased region" description="Polar residues" evidence="6">
    <location>
        <begin position="309"/>
        <end position="320"/>
    </location>
</feature>
<evidence type="ECO:0000259" key="8">
    <source>
        <dbReference type="Pfam" id="PF20160"/>
    </source>
</evidence>
<evidence type="ECO:0000256" key="1">
    <source>
        <dbReference type="ARBA" id="ARBA00011982"/>
    </source>
</evidence>
<dbReference type="GO" id="GO:0043531">
    <property type="term" value="F:ADP binding"/>
    <property type="evidence" value="ECO:0007669"/>
    <property type="project" value="InterPro"/>
</dbReference>
<evidence type="ECO:0000259" key="7">
    <source>
        <dbReference type="Pfam" id="PF00931"/>
    </source>
</evidence>
<dbReference type="Gene3D" id="1.10.8.430">
    <property type="entry name" value="Helical domain of apoptotic protease-activating factors"/>
    <property type="match status" value="1"/>
</dbReference>
<dbReference type="EC" id="3.2.2.6" evidence="1"/>
<dbReference type="PANTHER" id="PTHR11017">
    <property type="entry name" value="LEUCINE-RICH REPEAT-CONTAINING PROTEIN"/>
    <property type="match status" value="1"/>
</dbReference>
<dbReference type="Gene3D" id="3.40.50.300">
    <property type="entry name" value="P-loop containing nucleotide triphosphate hydrolases"/>
    <property type="match status" value="1"/>
</dbReference>
<evidence type="ECO:0000256" key="6">
    <source>
        <dbReference type="SAM" id="MobiDB-lite"/>
    </source>
</evidence>
<name>A0A2N9FC14_FAGSY</name>
<dbReference type="InterPro" id="IPR002182">
    <property type="entry name" value="NB-ARC"/>
</dbReference>
<dbReference type="InterPro" id="IPR042197">
    <property type="entry name" value="Apaf_helical"/>
</dbReference>
<evidence type="ECO:0000313" key="9">
    <source>
        <dbReference type="EMBL" id="SPC88446.1"/>
    </source>
</evidence>
<dbReference type="EMBL" id="OIVN01000998">
    <property type="protein sequence ID" value="SPC88446.1"/>
    <property type="molecule type" value="Genomic_DNA"/>
</dbReference>
<feature type="region of interest" description="Disordered" evidence="6">
    <location>
        <begin position="296"/>
        <end position="320"/>
    </location>
</feature>
<dbReference type="PANTHER" id="PTHR11017:SF573">
    <property type="entry name" value="ADP-RIBOSYL CYCLASE_CYCLIC ADP-RIBOSE HYDROLASE"/>
    <property type="match status" value="1"/>
</dbReference>
<sequence length="704" mass="79728">MIGYLLLHRPESKLIQQIVKEILHKLSSSFQSITDDLVAIDSSAEELFSSYLGLGNNVGMIGICGMGGLGKTTLARVVYDKFSNQFEGSSFIANVREVSKKYGLDRLQKQLLVEILEERDIDIWNVYVGVEMIKNRLHHKKVLLVLDDVNELEQLKCLAGEHGWFGSGSWIIITTRDKHLLRKHEVHKIFEPGALNGRDALKLFCLKAFKNDQPREDYKELSYNFVRYTKGLPLALVTLGSFLVGRTMDEWQSALCAAHHSALRSPEISKSENPSQSATHQVLNFRQNPPDLSVRSLQGKSDSLRHTSHNSPQGPQLSSGWPPSQYSFWVFIGGLFFMGRFLMASVPSIKEDRLEFPTFHAVVDLVCIGITIQFNLNFREASIFFWSHGISGVLMLTSREGSLENYLVGESESLSSNDWHLPLETTDWYLPLEASSVVSNGDIQLSNPPQEFGSPPRLEGQYGCIDLVEIHPSFGPLNRLFVFELEGQYQLHRICLKDLAFSGMSRLARILPNGMPWLKRLIPYFRQDCYSEIEAIGSIEQFISKIEAAGSTVKRLRLQCMLRKREERSRTAVQIIIPGLEIPRWLTYQSLGNSISIELPPNWFRSKWMGLALCASFNAISSPSYAHEFGNPVKTFGLRARVKIEVVFETYSEDVWKCGAGLLYEQDMEEFHKTFAQCGGSSITTYEGWDGVHYEFENSLDPLL</sequence>
<feature type="domain" description="NB-ARC" evidence="7">
    <location>
        <begin position="55"/>
        <end position="212"/>
    </location>
</feature>
<evidence type="ECO:0000256" key="3">
    <source>
        <dbReference type="ARBA" id="ARBA00022737"/>
    </source>
</evidence>
<dbReference type="Pfam" id="PF00931">
    <property type="entry name" value="NB-ARC"/>
    <property type="match status" value="1"/>
</dbReference>
<dbReference type="AlphaFoldDB" id="A0A2N9FC14"/>
<dbReference type="GO" id="GO:0061809">
    <property type="term" value="F:NAD+ nucleosidase activity, cyclic ADP-ribose generating"/>
    <property type="evidence" value="ECO:0007669"/>
    <property type="project" value="UniProtKB-EC"/>
</dbReference>
<dbReference type="InterPro" id="IPR045344">
    <property type="entry name" value="C-JID"/>
</dbReference>
<keyword evidence="2" id="KW-0433">Leucine-rich repeat</keyword>
<keyword evidence="3" id="KW-0677">Repeat</keyword>
<protein>
    <recommendedName>
        <fullName evidence="1">ADP-ribosyl cyclase/cyclic ADP-ribose hydrolase</fullName>
        <ecNumber evidence="1">3.2.2.6</ecNumber>
    </recommendedName>
</protein>
<dbReference type="PRINTS" id="PR00364">
    <property type="entry name" value="DISEASERSIST"/>
</dbReference>
<dbReference type="InterPro" id="IPR027417">
    <property type="entry name" value="P-loop_NTPase"/>
</dbReference>
<reference evidence="9" key="1">
    <citation type="submission" date="2018-02" db="EMBL/GenBank/DDBJ databases">
        <authorList>
            <person name="Cohen D.B."/>
            <person name="Kent A.D."/>
        </authorList>
    </citation>
    <scope>NUCLEOTIDE SEQUENCE</scope>
</reference>
<comment type="catalytic activity">
    <reaction evidence="5">
        <text>NAD(+) + H2O = ADP-D-ribose + nicotinamide + H(+)</text>
        <dbReference type="Rhea" id="RHEA:16301"/>
        <dbReference type="ChEBI" id="CHEBI:15377"/>
        <dbReference type="ChEBI" id="CHEBI:15378"/>
        <dbReference type="ChEBI" id="CHEBI:17154"/>
        <dbReference type="ChEBI" id="CHEBI:57540"/>
        <dbReference type="ChEBI" id="CHEBI:57967"/>
        <dbReference type="EC" id="3.2.2.6"/>
    </reaction>
    <physiologicalReaction direction="left-to-right" evidence="5">
        <dbReference type="Rhea" id="RHEA:16302"/>
    </physiologicalReaction>
</comment>
<dbReference type="Pfam" id="PF20160">
    <property type="entry name" value="C-JID"/>
    <property type="match status" value="1"/>
</dbReference>
<dbReference type="GO" id="GO:0006952">
    <property type="term" value="P:defense response"/>
    <property type="evidence" value="ECO:0007669"/>
    <property type="project" value="InterPro"/>
</dbReference>
<dbReference type="SUPFAM" id="SSF52540">
    <property type="entry name" value="P-loop containing nucleoside triphosphate hydrolases"/>
    <property type="match status" value="1"/>
</dbReference>